<dbReference type="PROSITE" id="PS50109">
    <property type="entry name" value="HIS_KIN"/>
    <property type="match status" value="1"/>
</dbReference>
<protein>
    <recommendedName>
        <fullName evidence="3">histidine kinase</fullName>
        <ecNumber evidence="3">2.7.13.3</ecNumber>
    </recommendedName>
</protein>
<comment type="subcellular location">
    <subcellularLocation>
        <location evidence="2">Cell membrane</location>
        <topology evidence="2">Multi-pass membrane protein</topology>
    </subcellularLocation>
</comment>
<dbReference type="PANTHER" id="PTHR45453:SF2">
    <property type="entry name" value="HISTIDINE KINASE"/>
    <property type="match status" value="1"/>
</dbReference>
<evidence type="ECO:0000256" key="8">
    <source>
        <dbReference type="ARBA" id="ARBA00022989"/>
    </source>
</evidence>
<dbReference type="AlphaFoldDB" id="A0A926IFG3"/>
<evidence type="ECO:0000256" key="3">
    <source>
        <dbReference type="ARBA" id="ARBA00012438"/>
    </source>
</evidence>
<dbReference type="GO" id="GO:0004721">
    <property type="term" value="F:phosphoprotein phosphatase activity"/>
    <property type="evidence" value="ECO:0007669"/>
    <property type="project" value="TreeGrafter"/>
</dbReference>
<name>A0A926IFG3_9FIRM</name>
<keyword evidence="14" id="KW-1185">Reference proteome</keyword>
<evidence type="ECO:0000256" key="5">
    <source>
        <dbReference type="ARBA" id="ARBA00022679"/>
    </source>
</evidence>
<dbReference type="Gene3D" id="3.30.565.10">
    <property type="entry name" value="Histidine kinase-like ATPase, C-terminal domain"/>
    <property type="match status" value="1"/>
</dbReference>
<comment type="catalytic activity">
    <reaction evidence="1">
        <text>ATP + protein L-histidine = ADP + protein N-phospho-L-histidine.</text>
        <dbReference type="EC" id="2.7.13.3"/>
    </reaction>
</comment>
<dbReference type="SMART" id="SM00387">
    <property type="entry name" value="HATPase_c"/>
    <property type="match status" value="1"/>
</dbReference>
<dbReference type="EC" id="2.7.13.3" evidence="3"/>
<keyword evidence="4" id="KW-1003">Cell membrane</keyword>
<dbReference type="Pfam" id="PF02518">
    <property type="entry name" value="HATPase_c"/>
    <property type="match status" value="1"/>
</dbReference>
<gene>
    <name evidence="13" type="ORF">H8718_13450</name>
</gene>
<comment type="caution">
    <text evidence="13">The sequence shown here is derived from an EMBL/GenBank/DDBJ whole genome shotgun (WGS) entry which is preliminary data.</text>
</comment>
<keyword evidence="9" id="KW-0902">Two-component regulatory system</keyword>
<keyword evidence="5" id="KW-0808">Transferase</keyword>
<dbReference type="GO" id="GO:0005886">
    <property type="term" value="C:plasma membrane"/>
    <property type="evidence" value="ECO:0007669"/>
    <property type="project" value="UniProtKB-SubCell"/>
</dbReference>
<feature type="transmembrane region" description="Helical" evidence="11">
    <location>
        <begin position="18"/>
        <end position="36"/>
    </location>
</feature>
<proteinExistence type="predicted"/>
<dbReference type="InterPro" id="IPR004358">
    <property type="entry name" value="Sig_transdc_His_kin-like_C"/>
</dbReference>
<evidence type="ECO:0000256" key="4">
    <source>
        <dbReference type="ARBA" id="ARBA00022475"/>
    </source>
</evidence>
<evidence type="ECO:0000256" key="1">
    <source>
        <dbReference type="ARBA" id="ARBA00000085"/>
    </source>
</evidence>
<dbReference type="GO" id="GO:0000155">
    <property type="term" value="F:phosphorelay sensor kinase activity"/>
    <property type="evidence" value="ECO:0007669"/>
    <property type="project" value="TreeGrafter"/>
</dbReference>
<organism evidence="13 14">
    <name type="scientific">Zhenhengia yiwuensis</name>
    <dbReference type="NCBI Taxonomy" id="2763666"/>
    <lineage>
        <taxon>Bacteria</taxon>
        <taxon>Bacillati</taxon>
        <taxon>Bacillota</taxon>
        <taxon>Clostridia</taxon>
        <taxon>Lachnospirales</taxon>
        <taxon>Lachnospiraceae</taxon>
        <taxon>Zhenhengia</taxon>
    </lineage>
</organism>
<dbReference type="InterPro" id="IPR050351">
    <property type="entry name" value="BphY/WalK/GraS-like"/>
</dbReference>
<evidence type="ECO:0000256" key="10">
    <source>
        <dbReference type="ARBA" id="ARBA00023136"/>
    </source>
</evidence>
<feature type="domain" description="Histidine kinase" evidence="12">
    <location>
        <begin position="128"/>
        <end position="331"/>
    </location>
</feature>
<dbReference type="PRINTS" id="PR00344">
    <property type="entry name" value="BCTRLSENSOR"/>
</dbReference>
<dbReference type="InterPro" id="IPR005467">
    <property type="entry name" value="His_kinase_dom"/>
</dbReference>
<sequence>MRKFMGYLKIYLKCHMRLIMMLSVFSTIFIMLPFLYNVPAEIVYYAMILCLVLGSIFFVESFYSFCKKHEKLMNIKKHAQSMIEQLPSFRNQIEVDYNQIVTIIDKARRDDLSSADAKAREMLEYFTLWVHQIKTPIAGMNLMLQTMEGEDAVELLAELFKIEEYVEIVLHYMRMENMCTDLVLKRQNLDSIIKQAIHKYAGSFIRKKISLHYECVDTWVLTDEKWLLFVIEQVLSNALKYTKRGSISIYMDEDKKYTLVIEDTGIGIQEEDLPRVFESGFTGYNGHMHKKSTGIGLYLCKKILSRLSHTIKIESVVGKGTKVFINLEMIERMIE</sequence>
<evidence type="ECO:0000256" key="11">
    <source>
        <dbReference type="SAM" id="Phobius"/>
    </source>
</evidence>
<dbReference type="PANTHER" id="PTHR45453">
    <property type="entry name" value="PHOSPHATE REGULON SENSOR PROTEIN PHOR"/>
    <property type="match status" value="1"/>
</dbReference>
<evidence type="ECO:0000256" key="2">
    <source>
        <dbReference type="ARBA" id="ARBA00004651"/>
    </source>
</evidence>
<evidence type="ECO:0000256" key="6">
    <source>
        <dbReference type="ARBA" id="ARBA00022692"/>
    </source>
</evidence>
<evidence type="ECO:0000256" key="7">
    <source>
        <dbReference type="ARBA" id="ARBA00022777"/>
    </source>
</evidence>
<dbReference type="SUPFAM" id="SSF55874">
    <property type="entry name" value="ATPase domain of HSP90 chaperone/DNA topoisomerase II/histidine kinase"/>
    <property type="match status" value="1"/>
</dbReference>
<keyword evidence="10 11" id="KW-0472">Membrane</keyword>
<dbReference type="InterPro" id="IPR036890">
    <property type="entry name" value="HATPase_C_sf"/>
</dbReference>
<accession>A0A926IFG3</accession>
<feature type="transmembrane region" description="Helical" evidence="11">
    <location>
        <begin position="42"/>
        <end position="66"/>
    </location>
</feature>
<evidence type="ECO:0000259" key="12">
    <source>
        <dbReference type="PROSITE" id="PS50109"/>
    </source>
</evidence>
<dbReference type="EMBL" id="JACRSY010000022">
    <property type="protein sequence ID" value="MBC8580536.1"/>
    <property type="molecule type" value="Genomic_DNA"/>
</dbReference>
<evidence type="ECO:0000313" key="13">
    <source>
        <dbReference type="EMBL" id="MBC8580536.1"/>
    </source>
</evidence>
<keyword evidence="8 11" id="KW-1133">Transmembrane helix</keyword>
<dbReference type="Proteomes" id="UP000655830">
    <property type="component" value="Unassembled WGS sequence"/>
</dbReference>
<reference evidence="13" key="1">
    <citation type="submission" date="2020-08" db="EMBL/GenBank/DDBJ databases">
        <title>Genome public.</title>
        <authorList>
            <person name="Liu C."/>
            <person name="Sun Q."/>
        </authorList>
    </citation>
    <scope>NUCLEOTIDE SEQUENCE</scope>
    <source>
        <strain evidence="13">NSJ-12</strain>
    </source>
</reference>
<evidence type="ECO:0000313" key="14">
    <source>
        <dbReference type="Proteomes" id="UP000655830"/>
    </source>
</evidence>
<dbReference type="InterPro" id="IPR003594">
    <property type="entry name" value="HATPase_dom"/>
</dbReference>
<evidence type="ECO:0000256" key="9">
    <source>
        <dbReference type="ARBA" id="ARBA00023012"/>
    </source>
</evidence>
<dbReference type="GO" id="GO:0016036">
    <property type="term" value="P:cellular response to phosphate starvation"/>
    <property type="evidence" value="ECO:0007669"/>
    <property type="project" value="TreeGrafter"/>
</dbReference>
<keyword evidence="7 13" id="KW-0418">Kinase</keyword>
<keyword evidence="6 11" id="KW-0812">Transmembrane</keyword>